<dbReference type="FunFam" id="1.10.10.10:FF:000210">
    <property type="entry name" value="Winged-helix transcriptional response regulator KdpE"/>
    <property type="match status" value="1"/>
</dbReference>
<comment type="subcellular location">
    <subcellularLocation>
        <location evidence="1">Cytoplasm</location>
    </subcellularLocation>
</comment>
<reference evidence="17" key="1">
    <citation type="submission" date="2016-11" db="EMBL/GenBank/DDBJ databases">
        <authorList>
            <person name="Varghese N."/>
            <person name="Submissions S."/>
        </authorList>
    </citation>
    <scope>NUCLEOTIDE SEQUENCE</scope>
    <source>
        <strain evidence="17">DSM 4029</strain>
    </source>
</reference>
<dbReference type="Proteomes" id="UP000474718">
    <property type="component" value="Unassembled WGS sequence"/>
</dbReference>
<evidence type="ECO:0000313" key="18">
    <source>
        <dbReference type="Proteomes" id="UP000184089"/>
    </source>
</evidence>
<dbReference type="EMBL" id="FQVY01000001">
    <property type="protein sequence ID" value="SHF64561.1"/>
    <property type="molecule type" value="Genomic_DNA"/>
</dbReference>
<dbReference type="PANTHER" id="PTHR48111:SF50">
    <property type="entry name" value="KDP OPERON TRANSCRIPTIONAL REGULATORY PROTEIN KDPE"/>
    <property type="match status" value="1"/>
</dbReference>
<keyword evidence="7 13" id="KW-0238">DNA-binding</keyword>
<evidence type="ECO:0000256" key="4">
    <source>
        <dbReference type="ARBA" id="ARBA00022553"/>
    </source>
</evidence>
<feature type="domain" description="Response regulatory" evidence="14">
    <location>
        <begin position="6"/>
        <end position="119"/>
    </location>
</feature>
<evidence type="ECO:0000256" key="3">
    <source>
        <dbReference type="ARBA" id="ARBA00022490"/>
    </source>
</evidence>
<protein>
    <recommendedName>
        <fullName evidence="2">Stage 0 sporulation protein A homolog</fullName>
    </recommendedName>
    <alternativeName>
        <fullName evidence="11">Transcriptional regulatory protein KdpE</fullName>
    </alternativeName>
</protein>
<evidence type="ECO:0000313" key="19">
    <source>
        <dbReference type="Proteomes" id="UP000474718"/>
    </source>
</evidence>
<dbReference type="GO" id="GO:0000987">
    <property type="term" value="F:cis-regulatory region sequence-specific DNA binding"/>
    <property type="evidence" value="ECO:0007669"/>
    <property type="project" value="UniProtKB-ARBA"/>
</dbReference>
<comment type="function">
    <text evidence="9">May play the central regulatory role in sporulation. It may be an element of the effector pathway responsible for the activation of sporulation genes in response to nutritional stress. Spo0A may act in concert with spo0H (a sigma factor) to control the expression of some genes that are critical to the sporulation process.</text>
</comment>
<dbReference type="SMART" id="SM00448">
    <property type="entry name" value="REC"/>
    <property type="match status" value="1"/>
</dbReference>
<name>A0AAQ1MAX0_9FIRM</name>
<feature type="modified residue" description="4-aspartylphosphate" evidence="12">
    <location>
        <position position="55"/>
    </location>
</feature>
<keyword evidence="3" id="KW-0963">Cytoplasm</keyword>
<keyword evidence="8" id="KW-0804">Transcription</keyword>
<organism evidence="17 18">
    <name type="scientific">Bittarella massiliensis</name>
    <name type="common">ex Durand et al. 2017</name>
    <dbReference type="NCBI Taxonomy" id="1720313"/>
    <lineage>
        <taxon>Bacteria</taxon>
        <taxon>Bacillati</taxon>
        <taxon>Bacillota</taxon>
        <taxon>Clostridia</taxon>
        <taxon>Eubacteriales</taxon>
        <taxon>Oscillospiraceae</taxon>
        <taxon>Bittarella (ex Durand et al. 2017)</taxon>
    </lineage>
</organism>
<evidence type="ECO:0000313" key="16">
    <source>
        <dbReference type="EMBL" id="MZL68537.1"/>
    </source>
</evidence>
<dbReference type="SUPFAM" id="SSF52172">
    <property type="entry name" value="CheY-like"/>
    <property type="match status" value="1"/>
</dbReference>
<dbReference type="GO" id="GO:0000156">
    <property type="term" value="F:phosphorelay response regulator activity"/>
    <property type="evidence" value="ECO:0007669"/>
    <property type="project" value="TreeGrafter"/>
</dbReference>
<evidence type="ECO:0000256" key="9">
    <source>
        <dbReference type="ARBA" id="ARBA00024867"/>
    </source>
</evidence>
<dbReference type="CDD" id="cd00383">
    <property type="entry name" value="trans_reg_C"/>
    <property type="match status" value="1"/>
</dbReference>
<dbReference type="InterPro" id="IPR011006">
    <property type="entry name" value="CheY-like_superfamily"/>
</dbReference>
<dbReference type="InterPro" id="IPR001789">
    <property type="entry name" value="Sig_transdc_resp-reg_receiver"/>
</dbReference>
<dbReference type="InterPro" id="IPR036388">
    <property type="entry name" value="WH-like_DNA-bd_sf"/>
</dbReference>
<dbReference type="Gene3D" id="6.10.250.690">
    <property type="match status" value="1"/>
</dbReference>
<dbReference type="EMBL" id="WWVX01000001">
    <property type="protein sequence ID" value="MZL68537.1"/>
    <property type="molecule type" value="Genomic_DNA"/>
</dbReference>
<dbReference type="Proteomes" id="UP000184089">
    <property type="component" value="Unassembled WGS sequence"/>
</dbReference>
<dbReference type="GO" id="GO:0032993">
    <property type="term" value="C:protein-DNA complex"/>
    <property type="evidence" value="ECO:0007669"/>
    <property type="project" value="TreeGrafter"/>
</dbReference>
<evidence type="ECO:0000256" key="1">
    <source>
        <dbReference type="ARBA" id="ARBA00004496"/>
    </source>
</evidence>
<dbReference type="FunFam" id="3.40.50.2300:FF:000021">
    <property type="entry name" value="Two-component system response regulator KdpE"/>
    <property type="match status" value="1"/>
</dbReference>
<proteinExistence type="predicted"/>
<dbReference type="PROSITE" id="PS50110">
    <property type="entry name" value="RESPONSE_REGULATORY"/>
    <property type="match status" value="1"/>
</dbReference>
<evidence type="ECO:0000256" key="8">
    <source>
        <dbReference type="ARBA" id="ARBA00023163"/>
    </source>
</evidence>
<dbReference type="SMART" id="SM00862">
    <property type="entry name" value="Trans_reg_C"/>
    <property type="match status" value="1"/>
</dbReference>
<dbReference type="Pfam" id="PF00486">
    <property type="entry name" value="Trans_reg_C"/>
    <property type="match status" value="1"/>
</dbReference>
<evidence type="ECO:0000256" key="11">
    <source>
        <dbReference type="ARBA" id="ARBA00074083"/>
    </source>
</evidence>
<dbReference type="GO" id="GO:0042802">
    <property type="term" value="F:identical protein binding"/>
    <property type="evidence" value="ECO:0007669"/>
    <property type="project" value="UniProtKB-ARBA"/>
</dbReference>
<keyword evidence="4 12" id="KW-0597">Phosphoprotein</keyword>
<evidence type="ECO:0000256" key="13">
    <source>
        <dbReference type="PROSITE-ProRule" id="PRU01091"/>
    </source>
</evidence>
<dbReference type="PROSITE" id="PS51755">
    <property type="entry name" value="OMPR_PHOB"/>
    <property type="match status" value="1"/>
</dbReference>
<keyword evidence="19" id="KW-1185">Reference proteome</keyword>
<evidence type="ECO:0000256" key="6">
    <source>
        <dbReference type="ARBA" id="ARBA00023015"/>
    </source>
</evidence>
<reference evidence="16 19" key="3">
    <citation type="journal article" date="2019" name="Nat. Med.">
        <title>A library of human gut bacterial isolates paired with longitudinal multiomics data enables mechanistic microbiome research.</title>
        <authorList>
            <person name="Poyet M."/>
            <person name="Groussin M."/>
            <person name="Gibbons S.M."/>
            <person name="Avila-Pacheco J."/>
            <person name="Jiang X."/>
            <person name="Kearney S.M."/>
            <person name="Perrotta A.R."/>
            <person name="Berdy B."/>
            <person name="Zhao S."/>
            <person name="Lieberman T.D."/>
            <person name="Swanson P.K."/>
            <person name="Smith M."/>
            <person name="Roesemann S."/>
            <person name="Alexander J.E."/>
            <person name="Rich S.A."/>
            <person name="Livny J."/>
            <person name="Vlamakis H."/>
            <person name="Clish C."/>
            <person name="Bullock K."/>
            <person name="Deik A."/>
            <person name="Scott J."/>
            <person name="Pierce K.A."/>
            <person name="Xavier R.J."/>
            <person name="Alm E.J."/>
        </authorList>
    </citation>
    <scope>NUCLEOTIDE SEQUENCE [LARGE SCALE GENOMIC DNA]</scope>
    <source>
        <strain evidence="16 19">BIOML-A2</strain>
    </source>
</reference>
<keyword evidence="5" id="KW-0902">Two-component regulatory system</keyword>
<dbReference type="GO" id="GO:0005829">
    <property type="term" value="C:cytosol"/>
    <property type="evidence" value="ECO:0007669"/>
    <property type="project" value="TreeGrafter"/>
</dbReference>
<dbReference type="RefSeq" id="WP_021658408.1">
    <property type="nucleotide sequence ID" value="NZ_FQVY01000001.1"/>
</dbReference>
<dbReference type="Pfam" id="PF00072">
    <property type="entry name" value="Response_reg"/>
    <property type="match status" value="1"/>
</dbReference>
<evidence type="ECO:0000256" key="2">
    <source>
        <dbReference type="ARBA" id="ARBA00018672"/>
    </source>
</evidence>
<feature type="domain" description="OmpR/PhoB-type" evidence="15">
    <location>
        <begin position="129"/>
        <end position="228"/>
    </location>
</feature>
<accession>A0AAQ1MAX0</accession>
<dbReference type="InterPro" id="IPR001867">
    <property type="entry name" value="OmpR/PhoB-type_DNA-bd"/>
</dbReference>
<reference evidence="18" key="2">
    <citation type="submission" date="2016-11" db="EMBL/GenBank/DDBJ databases">
        <authorList>
            <person name="Jaros S."/>
            <person name="Januszkiewicz K."/>
            <person name="Wedrychowicz H."/>
        </authorList>
    </citation>
    <scope>NUCLEOTIDE SEQUENCE [LARGE SCALE GENOMIC DNA]</scope>
    <source>
        <strain evidence="18">DSM 4029</strain>
    </source>
</reference>
<dbReference type="Gene3D" id="1.10.10.10">
    <property type="entry name" value="Winged helix-like DNA-binding domain superfamily/Winged helix DNA-binding domain"/>
    <property type="match status" value="1"/>
</dbReference>
<dbReference type="PANTHER" id="PTHR48111">
    <property type="entry name" value="REGULATOR OF RPOS"/>
    <property type="match status" value="1"/>
</dbReference>
<dbReference type="AlphaFoldDB" id="A0AAQ1MAX0"/>
<sequence length="229" mass="25680">MLAERRILIVEDDKSISNFLSISLRASGYDIQVVTTGIEGIGQVMNDPPDLVLLDLGLPDLDGLEVLRQMRSFSQVPVIVVSARTQEREKVQALDGGANDYVTKPFSIGELLARVRVALRIPPAALPQEEVFSTGDLTVDFGRRQVRVNGEEVHLTPIEYKLLLLLIEHRGKVLTHSFILKEIWGYSGTEDSQSLRVFMANIRRKIETDTAHPHYILTEVGVGYRFVDE</sequence>
<evidence type="ECO:0000259" key="15">
    <source>
        <dbReference type="PROSITE" id="PS51755"/>
    </source>
</evidence>
<dbReference type="Gene3D" id="3.40.50.2300">
    <property type="match status" value="1"/>
</dbReference>
<evidence type="ECO:0000259" key="14">
    <source>
        <dbReference type="PROSITE" id="PS50110"/>
    </source>
</evidence>
<evidence type="ECO:0000256" key="10">
    <source>
        <dbReference type="ARBA" id="ARBA00057085"/>
    </source>
</evidence>
<keyword evidence="6" id="KW-0805">Transcription regulation</keyword>
<dbReference type="InterPro" id="IPR039420">
    <property type="entry name" value="WalR-like"/>
</dbReference>
<gene>
    <name evidence="16" type="ORF">GT747_01935</name>
    <name evidence="17" type="ORF">SAMN05444424_0181</name>
</gene>
<comment type="caution">
    <text evidence="17">The sequence shown here is derived from an EMBL/GenBank/DDBJ whole genome shotgun (WGS) entry which is preliminary data.</text>
</comment>
<feature type="DNA-binding region" description="OmpR/PhoB-type" evidence="13">
    <location>
        <begin position="129"/>
        <end position="228"/>
    </location>
</feature>
<evidence type="ECO:0000313" key="17">
    <source>
        <dbReference type="EMBL" id="SHF64561.1"/>
    </source>
</evidence>
<evidence type="ECO:0000256" key="7">
    <source>
        <dbReference type="ARBA" id="ARBA00023125"/>
    </source>
</evidence>
<evidence type="ECO:0000256" key="5">
    <source>
        <dbReference type="ARBA" id="ARBA00023012"/>
    </source>
</evidence>
<evidence type="ECO:0000256" key="12">
    <source>
        <dbReference type="PROSITE-ProRule" id="PRU00169"/>
    </source>
</evidence>
<comment type="function">
    <text evidence="10">Member of the two-component regulatory system KdpD/KdpE involved in the regulation of the kdp operon. Upon phosphorylation by KdpD, functions as a transcription regulator by direct binding to promoter regions of target genes to positively regulate their expression.</text>
</comment>
<dbReference type="GO" id="GO:0045893">
    <property type="term" value="P:positive regulation of DNA-templated transcription"/>
    <property type="evidence" value="ECO:0007669"/>
    <property type="project" value="UniProtKB-ARBA"/>
</dbReference>